<reference evidence="3 5" key="2">
    <citation type="submission" date="2013-03" db="EMBL/GenBank/DDBJ databases">
        <title>The Genome Sequence of Enterococcus gilvus ATCC BAA-350 (PacBio/Illumina hybrid assembly).</title>
        <authorList>
            <consortium name="The Broad Institute Genomics Platform"/>
            <consortium name="The Broad Institute Genome Sequencing Center for Infectious Disease"/>
            <person name="Earl A."/>
            <person name="Russ C."/>
            <person name="Gilmore M."/>
            <person name="Surin D."/>
            <person name="Walker B."/>
            <person name="Young S."/>
            <person name="Zeng Q."/>
            <person name="Gargeya S."/>
            <person name="Fitzgerald M."/>
            <person name="Haas B."/>
            <person name="Abouelleil A."/>
            <person name="Allen A.W."/>
            <person name="Alvarado L."/>
            <person name="Arachchi H.M."/>
            <person name="Berlin A.M."/>
            <person name="Chapman S.B."/>
            <person name="Gainer-Dewar J."/>
            <person name="Goldberg J."/>
            <person name="Griggs A."/>
            <person name="Gujja S."/>
            <person name="Hansen M."/>
            <person name="Howarth C."/>
            <person name="Imamovic A."/>
            <person name="Ireland A."/>
            <person name="Larimer J."/>
            <person name="McCowan C."/>
            <person name="Murphy C."/>
            <person name="Pearson M."/>
            <person name="Poon T.W."/>
            <person name="Priest M."/>
            <person name="Roberts A."/>
            <person name="Saif S."/>
            <person name="Shea T."/>
            <person name="Sisk P."/>
            <person name="Sykes S."/>
            <person name="Wortman J."/>
            <person name="Nusbaum C."/>
            <person name="Birren B."/>
        </authorList>
    </citation>
    <scope>NUCLEOTIDE SEQUENCE [LARGE SCALE GENOMIC DNA]</scope>
    <source>
        <strain evidence="3 5">ATCC BAA-350</strain>
    </source>
</reference>
<dbReference type="AlphaFoldDB" id="R2XFQ5"/>
<evidence type="ECO:0000256" key="1">
    <source>
        <dbReference type="SAM" id="MobiDB-lite"/>
    </source>
</evidence>
<protein>
    <recommendedName>
        <fullName evidence="6">DUF669 domain-containing protein</fullName>
    </recommendedName>
</protein>
<dbReference type="Proteomes" id="UP000014160">
    <property type="component" value="Unassembled WGS sequence"/>
</dbReference>
<name>R2XFQ5_9ENTE</name>
<evidence type="ECO:0000313" key="3">
    <source>
        <dbReference type="EMBL" id="EOW81307.1"/>
    </source>
</evidence>
<evidence type="ECO:0000313" key="2">
    <source>
        <dbReference type="EMBL" id="EOI53418.1"/>
    </source>
</evidence>
<dbReference type="PATRIC" id="fig|1158614.3.peg.3342"/>
<evidence type="ECO:0008006" key="6">
    <source>
        <dbReference type="Google" id="ProtNLM"/>
    </source>
</evidence>
<evidence type="ECO:0000313" key="4">
    <source>
        <dbReference type="Proteomes" id="UP000013750"/>
    </source>
</evidence>
<feature type="region of interest" description="Disordered" evidence="1">
    <location>
        <begin position="136"/>
        <end position="177"/>
    </location>
</feature>
<dbReference type="RefSeq" id="WP_010781714.1">
    <property type="nucleotide sequence ID" value="NZ_ASWH01000001.1"/>
</dbReference>
<proteinExistence type="predicted"/>
<sequence>MSLLDLAKEIKDNFNPETDKVNSGGNRIPAGTYDTVIANVEFANYDSGWENIVVTAEITTGELSGRKELVSFSFIEDWNGKAIHEYVLQRNMKLAQKLAFIGDYAFKETDFQDTYSVALALKNIIGTQMVLTIKERENKKDKENPFREYEVDGYPNETDFAPETDRGFPSDDDAPAL</sequence>
<dbReference type="OrthoDB" id="2223458at2"/>
<keyword evidence="5" id="KW-1185">Reference proteome</keyword>
<gene>
    <name evidence="3" type="ORF">I592_00592</name>
    <name evidence="2" type="ORF">UKC_03370</name>
</gene>
<evidence type="ECO:0000313" key="5">
    <source>
        <dbReference type="Proteomes" id="UP000014160"/>
    </source>
</evidence>
<dbReference type="Proteomes" id="UP000013750">
    <property type="component" value="Unassembled WGS sequence"/>
</dbReference>
<dbReference type="EMBL" id="ASWH01000001">
    <property type="protein sequence ID" value="EOW81307.1"/>
    <property type="molecule type" value="Genomic_DNA"/>
</dbReference>
<feature type="compositionally biased region" description="Basic and acidic residues" evidence="1">
    <location>
        <begin position="136"/>
        <end position="150"/>
    </location>
</feature>
<comment type="caution">
    <text evidence="2">The sequence shown here is derived from an EMBL/GenBank/DDBJ whole genome shotgun (WGS) entry which is preliminary data.</text>
</comment>
<dbReference type="EMBL" id="AJDQ01000012">
    <property type="protein sequence ID" value="EOI53418.1"/>
    <property type="molecule type" value="Genomic_DNA"/>
</dbReference>
<reference evidence="2 4" key="1">
    <citation type="submission" date="2013-02" db="EMBL/GenBank/DDBJ databases">
        <title>The Genome Sequence of Enterococcus gilvus ATCC BAA-350.</title>
        <authorList>
            <consortium name="The Broad Institute Genome Sequencing Platform"/>
            <consortium name="The Broad Institute Genome Sequencing Center for Infectious Disease"/>
            <person name="Earl A.M."/>
            <person name="Gilmore M.S."/>
            <person name="Lebreton F."/>
            <person name="Walker B."/>
            <person name="Young S.K."/>
            <person name="Zeng Q."/>
            <person name="Gargeya S."/>
            <person name="Fitzgerald M."/>
            <person name="Haas B."/>
            <person name="Abouelleil A."/>
            <person name="Alvarado L."/>
            <person name="Arachchi H.M."/>
            <person name="Berlin A.M."/>
            <person name="Chapman S.B."/>
            <person name="Dewar J."/>
            <person name="Goldberg J."/>
            <person name="Griggs A."/>
            <person name="Gujja S."/>
            <person name="Hansen M."/>
            <person name="Howarth C."/>
            <person name="Imamovic A."/>
            <person name="Larimer J."/>
            <person name="McCowan C."/>
            <person name="Murphy C."/>
            <person name="Neiman D."/>
            <person name="Pearson M."/>
            <person name="Priest M."/>
            <person name="Roberts A."/>
            <person name="Saif S."/>
            <person name="Shea T."/>
            <person name="Sisk P."/>
            <person name="Sykes S."/>
            <person name="Wortman J."/>
            <person name="Nusbaum C."/>
            <person name="Birren B."/>
        </authorList>
    </citation>
    <scope>NUCLEOTIDE SEQUENCE [LARGE SCALE GENOMIC DNA]</scope>
    <source>
        <strain evidence="2 4">ATCC BAA-350</strain>
    </source>
</reference>
<organism evidence="2 4">
    <name type="scientific">Enterococcus gilvus ATCC BAA-350</name>
    <dbReference type="NCBI Taxonomy" id="1158614"/>
    <lineage>
        <taxon>Bacteria</taxon>
        <taxon>Bacillati</taxon>
        <taxon>Bacillota</taxon>
        <taxon>Bacilli</taxon>
        <taxon>Lactobacillales</taxon>
        <taxon>Enterococcaceae</taxon>
        <taxon>Enterococcus</taxon>
    </lineage>
</organism>
<accession>R2XFQ5</accession>
<dbReference type="HOGENOM" id="CLU_135076_0_0_9"/>